<comment type="caution">
    <text evidence="1">The sequence shown here is derived from an EMBL/GenBank/DDBJ whole genome shotgun (WGS) entry which is preliminary data.</text>
</comment>
<gene>
    <name evidence="1" type="ORF">I4I82_18160</name>
</gene>
<proteinExistence type="predicted"/>
<keyword evidence="2" id="KW-1185">Reference proteome</keyword>
<reference evidence="1 2" key="1">
    <citation type="submission" date="2020-11" db="EMBL/GenBank/DDBJ databases">
        <title>Pseudonocardia abyssalis sp. nov. and Pseudonocardia oceani sp. nov., description and phylogenomic analysis of two novel actinomycetes isolated from the deep Southern Ocean.</title>
        <authorList>
            <person name="Parra J."/>
        </authorList>
    </citation>
    <scope>NUCLEOTIDE SEQUENCE [LARGE SCALE GENOMIC DNA]</scope>
    <source>
        <strain evidence="2">KRD185</strain>
    </source>
</reference>
<dbReference type="EMBL" id="JADQDF010000001">
    <property type="protein sequence ID" value="MBW0129588.1"/>
    <property type="molecule type" value="Genomic_DNA"/>
</dbReference>
<name>A0ABS6UBI6_9PSEU</name>
<evidence type="ECO:0000313" key="2">
    <source>
        <dbReference type="Proteomes" id="UP000694300"/>
    </source>
</evidence>
<evidence type="ECO:0000313" key="1">
    <source>
        <dbReference type="EMBL" id="MBW0129588.1"/>
    </source>
</evidence>
<dbReference type="RefSeq" id="WP_218595897.1">
    <property type="nucleotide sequence ID" value="NZ_JADQDF010000001.1"/>
</dbReference>
<sequence>MSSPPRPSPERRIHLGRMVTTRADLLRRTGVPHSTGDAWYRDRDRNGHPPPVAAVGRRLYFDEALLLSWVRTQLHPGPPPDRVVRNGRSLVSRAELARLSGLSESVLADLYARRATTRHPAAVHRDRRHLYFDETESLAWCSARIASRAAATRAPAPRARPAT</sequence>
<evidence type="ECO:0008006" key="3">
    <source>
        <dbReference type="Google" id="ProtNLM"/>
    </source>
</evidence>
<dbReference type="Proteomes" id="UP000694300">
    <property type="component" value="Unassembled WGS sequence"/>
</dbReference>
<organism evidence="1 2">
    <name type="scientific">Pseudonocardia oceani</name>
    <dbReference type="NCBI Taxonomy" id="2792013"/>
    <lineage>
        <taxon>Bacteria</taxon>
        <taxon>Bacillati</taxon>
        <taxon>Actinomycetota</taxon>
        <taxon>Actinomycetes</taxon>
        <taxon>Pseudonocardiales</taxon>
        <taxon>Pseudonocardiaceae</taxon>
        <taxon>Pseudonocardia</taxon>
    </lineage>
</organism>
<protein>
    <recommendedName>
        <fullName evidence="3">DNA-binding protein</fullName>
    </recommendedName>
</protein>
<accession>A0ABS6UBI6</accession>